<comment type="similarity">
    <text evidence="1">Belongs to the EamA transporter family.</text>
</comment>
<keyword evidence="2" id="KW-0472">Membrane</keyword>
<feature type="domain" description="EamA" evidence="3">
    <location>
        <begin position="16"/>
        <end position="139"/>
    </location>
</feature>
<gene>
    <name evidence="4" type="ORF">NE619_02140</name>
</gene>
<keyword evidence="5" id="KW-1185">Reference proteome</keyword>
<evidence type="ECO:0000256" key="2">
    <source>
        <dbReference type="SAM" id="Phobius"/>
    </source>
</evidence>
<evidence type="ECO:0000259" key="3">
    <source>
        <dbReference type="Pfam" id="PF00892"/>
    </source>
</evidence>
<protein>
    <submittedName>
        <fullName evidence="4">EamA family transporter</fullName>
    </submittedName>
</protein>
<comment type="caution">
    <text evidence="4">The sequence shown here is derived from an EMBL/GenBank/DDBJ whole genome shotgun (WGS) entry which is preliminary data.</text>
</comment>
<feature type="transmembrane region" description="Helical" evidence="2">
    <location>
        <begin position="93"/>
        <end position="115"/>
    </location>
</feature>
<reference evidence="4 5" key="1">
    <citation type="submission" date="2022-06" db="EMBL/GenBank/DDBJ databases">
        <title>Isolation of gut microbiota from human fecal samples.</title>
        <authorList>
            <person name="Pamer E.G."/>
            <person name="Barat B."/>
            <person name="Waligurski E."/>
            <person name="Medina S."/>
            <person name="Paddock L."/>
            <person name="Mostad J."/>
        </authorList>
    </citation>
    <scope>NUCLEOTIDE SEQUENCE [LARGE SCALE GENOMIC DNA]</scope>
    <source>
        <strain evidence="4 5">SL.3.17</strain>
    </source>
</reference>
<evidence type="ECO:0000313" key="5">
    <source>
        <dbReference type="Proteomes" id="UP001524502"/>
    </source>
</evidence>
<proteinExistence type="inferred from homology"/>
<evidence type="ECO:0000313" key="4">
    <source>
        <dbReference type="EMBL" id="MCQ4635516.1"/>
    </source>
</evidence>
<accession>A0ABT1RKN0</accession>
<keyword evidence="2" id="KW-1133">Transmembrane helix</keyword>
<sequence>MPYYVPVFMVIGANVLYHICSKEVPQGINPTAALFVTYSVAALASLALFLILPGEHDLAGQLKQINWAPVVLGATIVCLEVGNILMYRIGWNISVASLVCNLGLAVLLIVVGLILYKEHISGRQVAGIVFCLVGLVLINK</sequence>
<dbReference type="Pfam" id="PF00892">
    <property type="entry name" value="EamA"/>
    <property type="match status" value="1"/>
</dbReference>
<feature type="transmembrane region" description="Helical" evidence="2">
    <location>
        <begin position="122"/>
        <end position="138"/>
    </location>
</feature>
<dbReference type="InterPro" id="IPR000620">
    <property type="entry name" value="EamA_dom"/>
</dbReference>
<evidence type="ECO:0000256" key="1">
    <source>
        <dbReference type="ARBA" id="ARBA00007362"/>
    </source>
</evidence>
<feature type="transmembrane region" description="Helical" evidence="2">
    <location>
        <begin position="65"/>
        <end position="87"/>
    </location>
</feature>
<dbReference type="EMBL" id="JANFXK010000001">
    <property type="protein sequence ID" value="MCQ4635516.1"/>
    <property type="molecule type" value="Genomic_DNA"/>
</dbReference>
<dbReference type="RefSeq" id="WP_256130699.1">
    <property type="nucleotide sequence ID" value="NZ_JANFXK010000001.1"/>
</dbReference>
<keyword evidence="2" id="KW-0812">Transmembrane</keyword>
<organism evidence="4 5">
    <name type="scientific">Anaerovorax odorimutans</name>
    <dbReference type="NCBI Taxonomy" id="109327"/>
    <lineage>
        <taxon>Bacteria</taxon>
        <taxon>Bacillati</taxon>
        <taxon>Bacillota</taxon>
        <taxon>Clostridia</taxon>
        <taxon>Peptostreptococcales</taxon>
        <taxon>Anaerovoracaceae</taxon>
        <taxon>Anaerovorax</taxon>
    </lineage>
</organism>
<dbReference type="Proteomes" id="UP001524502">
    <property type="component" value="Unassembled WGS sequence"/>
</dbReference>
<feature type="transmembrane region" description="Helical" evidence="2">
    <location>
        <begin position="32"/>
        <end position="53"/>
    </location>
</feature>
<name>A0ABT1RKN0_9FIRM</name>